<reference evidence="3" key="1">
    <citation type="journal article" date="2020" name="Stud. Mycol.">
        <title>101 Dothideomycetes genomes: a test case for predicting lifestyles and emergence of pathogens.</title>
        <authorList>
            <person name="Haridas S."/>
            <person name="Albert R."/>
            <person name="Binder M."/>
            <person name="Bloem J."/>
            <person name="Labutti K."/>
            <person name="Salamov A."/>
            <person name="Andreopoulos B."/>
            <person name="Baker S."/>
            <person name="Barry K."/>
            <person name="Bills G."/>
            <person name="Bluhm B."/>
            <person name="Cannon C."/>
            <person name="Castanera R."/>
            <person name="Culley D."/>
            <person name="Daum C."/>
            <person name="Ezra D."/>
            <person name="Gonzalez J."/>
            <person name="Henrissat B."/>
            <person name="Kuo A."/>
            <person name="Liang C."/>
            <person name="Lipzen A."/>
            <person name="Lutzoni F."/>
            <person name="Magnuson J."/>
            <person name="Mondo S."/>
            <person name="Nolan M."/>
            <person name="Ohm R."/>
            <person name="Pangilinan J."/>
            <person name="Park H.-J."/>
            <person name="Ramirez L."/>
            <person name="Alfaro M."/>
            <person name="Sun H."/>
            <person name="Tritt A."/>
            <person name="Yoshinaga Y."/>
            <person name="Zwiers L.-H."/>
            <person name="Turgeon B."/>
            <person name="Goodwin S."/>
            <person name="Spatafora J."/>
            <person name="Crous P."/>
            <person name="Grigoriev I."/>
        </authorList>
    </citation>
    <scope>NUCLEOTIDE SEQUENCE</scope>
    <source>
        <strain evidence="3">CBS 473.64</strain>
    </source>
</reference>
<feature type="region of interest" description="Disordered" evidence="1">
    <location>
        <begin position="95"/>
        <end position="195"/>
    </location>
</feature>
<dbReference type="Proteomes" id="UP000799753">
    <property type="component" value="Unassembled WGS sequence"/>
</dbReference>
<dbReference type="PANTHER" id="PTHR28535">
    <property type="entry name" value="ZINC FINGER GRF-TYPE CONTAINING 1"/>
    <property type="match status" value="1"/>
</dbReference>
<feature type="compositionally biased region" description="Basic and acidic residues" evidence="1">
    <location>
        <begin position="792"/>
        <end position="801"/>
    </location>
</feature>
<dbReference type="InterPro" id="IPR052800">
    <property type="entry name" value="DNA_Repair_Helicase_ZGRF1"/>
</dbReference>
<dbReference type="GO" id="GO:0005634">
    <property type="term" value="C:nucleus"/>
    <property type="evidence" value="ECO:0007669"/>
    <property type="project" value="TreeGrafter"/>
</dbReference>
<proteinExistence type="predicted"/>
<feature type="compositionally biased region" description="Pro residues" evidence="1">
    <location>
        <begin position="110"/>
        <end position="126"/>
    </location>
</feature>
<feature type="compositionally biased region" description="Basic and acidic residues" evidence="1">
    <location>
        <begin position="530"/>
        <end position="543"/>
    </location>
</feature>
<dbReference type="GO" id="GO:0035861">
    <property type="term" value="C:site of double-strand break"/>
    <property type="evidence" value="ECO:0007669"/>
    <property type="project" value="TreeGrafter"/>
</dbReference>
<dbReference type="PANTHER" id="PTHR28535:SF1">
    <property type="entry name" value="PROTEIN ZGRF1"/>
    <property type="match status" value="1"/>
</dbReference>
<keyword evidence="4" id="KW-1185">Reference proteome</keyword>
<feature type="region of interest" description="Disordered" evidence="1">
    <location>
        <begin position="221"/>
        <end position="285"/>
    </location>
</feature>
<feature type="region of interest" description="Disordered" evidence="1">
    <location>
        <begin position="792"/>
        <end position="817"/>
    </location>
</feature>
<feature type="compositionally biased region" description="Basic and acidic residues" evidence="1">
    <location>
        <begin position="375"/>
        <end position="385"/>
    </location>
</feature>
<dbReference type="InterPro" id="IPR018838">
    <property type="entry name" value="ZGRF1-like_N"/>
</dbReference>
<dbReference type="Pfam" id="PF10382">
    <property type="entry name" value="ZGRF1-like_N"/>
    <property type="match status" value="1"/>
</dbReference>
<evidence type="ECO:0000313" key="3">
    <source>
        <dbReference type="EMBL" id="KAF2641140.1"/>
    </source>
</evidence>
<dbReference type="OrthoDB" id="6513042at2759"/>
<feature type="region of interest" description="Disordered" evidence="1">
    <location>
        <begin position="304"/>
        <end position="735"/>
    </location>
</feature>
<gene>
    <name evidence="3" type="ORF">P280DRAFT_468806</name>
</gene>
<protein>
    <recommendedName>
        <fullName evidence="2">5'-3' DNA helicase ZGRF1-like N-terminal domain-containing protein</fullName>
    </recommendedName>
</protein>
<feature type="compositionally biased region" description="Basic and acidic residues" evidence="1">
    <location>
        <begin position="164"/>
        <end position="178"/>
    </location>
</feature>
<organism evidence="3 4">
    <name type="scientific">Massarina eburnea CBS 473.64</name>
    <dbReference type="NCBI Taxonomy" id="1395130"/>
    <lineage>
        <taxon>Eukaryota</taxon>
        <taxon>Fungi</taxon>
        <taxon>Dikarya</taxon>
        <taxon>Ascomycota</taxon>
        <taxon>Pezizomycotina</taxon>
        <taxon>Dothideomycetes</taxon>
        <taxon>Pleosporomycetidae</taxon>
        <taxon>Pleosporales</taxon>
        <taxon>Massarineae</taxon>
        <taxon>Massarinaceae</taxon>
        <taxon>Massarina</taxon>
    </lineage>
</organism>
<evidence type="ECO:0000313" key="4">
    <source>
        <dbReference type="Proteomes" id="UP000799753"/>
    </source>
</evidence>
<feature type="compositionally biased region" description="Basic and acidic residues" evidence="1">
    <location>
        <begin position="556"/>
        <end position="578"/>
    </location>
</feature>
<evidence type="ECO:0000256" key="1">
    <source>
        <dbReference type="SAM" id="MobiDB-lite"/>
    </source>
</evidence>
<sequence length="817" mass="89225">MAARPSAVPASQNTAPVAEFRCLFTHDVRKKQKKWQDGFLKYHSFNRRVMVYDQSRLFVGDTYWKESDELHEGDELQLDKPVMVEVAEAMGVTQTDLTPLFEKNKASPPQSKPAPTSRPLPRPAPAPNNSLRPNPQLRHRSLNTLLGPSRTPIGKAKPIITPYEARKEKENREADQRANKRQKTSHNPVTSPPLSIPRRVITISTGSETDNISSDVTLPSTPPGMVNPHSRPSVAPAAPGTVEPPRTNAAPRIPKGKVPVPSVRPLEALETPHKPPPSSPPVSASNRITNVAFALYPVPKSSQADSISILGLSPPSMPEVVNRMPRRQVAEEKPLEPPEQALPSQSPPRKAKSLRLSAGVKRGKLLCQAPSLRPTEIKPVSEPKRVPKPKKRPASESTRDDSAIVIIDDDDVAPPSKPAKPEKSTSKTKKRNTQSPPLIVNEPESLPPEPSPEPSFGGSDDMELIHGLMDQQLALTPSPSRLQRSRPKSPSVLNESSPKPPAAKKTFSKTKQTDQSLTKAKKSEVSAGDAGEKSQGRKKETEKATSLWDPPPPIAPRERLERPVSKEGHQIDLHEDGPRNPPAFLSPKKASFSTGGFLKKPKRTQQQQPLQPNPSSPHRESAVLPPHPLRSSRTGPLMSTTELSALLQNSSKIARIEDDPIRDYGTQHGSSSTRQSKMRRSRSENDADAPIPSTSEAWEEVNLRTASKLKADDNEAATTASKADEAEALAKPKPGGLAALVKKTDPRRKFHRTSSLNVNITAILGNSDEHEVVVPPLDDDVGPWSTEAFDLFDWRPPKPDGEDGSVGNREGVLVDKI</sequence>
<feature type="compositionally biased region" description="Polar residues" evidence="1">
    <location>
        <begin position="631"/>
        <end position="652"/>
    </location>
</feature>
<dbReference type="EMBL" id="MU006783">
    <property type="protein sequence ID" value="KAF2641140.1"/>
    <property type="molecule type" value="Genomic_DNA"/>
</dbReference>
<evidence type="ECO:0000259" key="2">
    <source>
        <dbReference type="Pfam" id="PF10382"/>
    </source>
</evidence>
<feature type="compositionally biased region" description="Polar residues" evidence="1">
    <location>
        <begin position="473"/>
        <end position="482"/>
    </location>
</feature>
<name>A0A6A6S0N4_9PLEO</name>
<feature type="domain" description="5'-3' DNA helicase ZGRF1-like N-terminal" evidence="2">
    <location>
        <begin position="17"/>
        <end position="97"/>
    </location>
</feature>
<feature type="compositionally biased region" description="Polar residues" evidence="1">
    <location>
        <begin position="509"/>
        <end position="518"/>
    </location>
</feature>
<accession>A0A6A6S0N4</accession>
<dbReference type="AlphaFoldDB" id="A0A6A6S0N4"/>
<feature type="compositionally biased region" description="Basic and acidic residues" evidence="1">
    <location>
        <begin position="393"/>
        <end position="402"/>
    </location>
</feature>
<dbReference type="GO" id="GO:0006302">
    <property type="term" value="P:double-strand break repair"/>
    <property type="evidence" value="ECO:0007669"/>
    <property type="project" value="TreeGrafter"/>
</dbReference>